<dbReference type="GO" id="GO:0003824">
    <property type="term" value="F:catalytic activity"/>
    <property type="evidence" value="ECO:0007669"/>
    <property type="project" value="InterPro"/>
</dbReference>
<dbReference type="AlphaFoldDB" id="A0A1X9SMC8"/>
<dbReference type="Gene3D" id="3.30.428.10">
    <property type="entry name" value="HIT-like"/>
    <property type="match status" value="1"/>
</dbReference>
<dbReference type="Proteomes" id="UP000202031">
    <property type="component" value="Chromosome"/>
</dbReference>
<name>A0A1X9SMC8_9BACT</name>
<protein>
    <submittedName>
        <fullName evidence="2">HIT family protein</fullName>
    </submittedName>
</protein>
<dbReference type="InterPro" id="IPR036265">
    <property type="entry name" value="HIT-like_sf"/>
</dbReference>
<accession>A0A1X9SMC8</accession>
<reference evidence="3" key="2">
    <citation type="journal article" date="2017" name="Genome Biol. Evol.">
        <title>Comparative genomic analysis identifies a Campylobacter clade deficient in selenium metabolism.</title>
        <authorList>
            <person name="Miller W.G."/>
            <person name="Yee E."/>
            <person name="Lopes B.S."/>
            <person name="Chapman M.H."/>
            <person name="Huynh S."/>
            <person name="Bono J.L."/>
            <person name="Parker C.T."/>
            <person name="Strachan N.J.C."/>
            <person name="Forbes K.J."/>
        </authorList>
    </citation>
    <scope>NUCLEOTIDE SEQUENCE [LARGE SCALE GENOMIC DNA]</scope>
    <source>
        <strain evidence="3">NCTC 13004</strain>
    </source>
</reference>
<organism evidence="2 3">
    <name type="scientific">Campylobacter lanienae NCTC 13004</name>
    <dbReference type="NCBI Taxonomy" id="1031753"/>
    <lineage>
        <taxon>Bacteria</taxon>
        <taxon>Pseudomonadati</taxon>
        <taxon>Campylobacterota</taxon>
        <taxon>Epsilonproteobacteria</taxon>
        <taxon>Campylobacterales</taxon>
        <taxon>Campylobacteraceae</taxon>
        <taxon>Campylobacter</taxon>
    </lineage>
</organism>
<dbReference type="InterPro" id="IPR011146">
    <property type="entry name" value="HIT-like"/>
</dbReference>
<evidence type="ECO:0000313" key="2">
    <source>
        <dbReference type="EMBL" id="ARQ97392.1"/>
    </source>
</evidence>
<evidence type="ECO:0000259" key="1">
    <source>
        <dbReference type="Pfam" id="PF01230"/>
    </source>
</evidence>
<gene>
    <name evidence="2" type="ORF">CLAN_0644</name>
</gene>
<dbReference type="Pfam" id="PF01230">
    <property type="entry name" value="HIT"/>
    <property type="match status" value="1"/>
</dbReference>
<dbReference type="SUPFAM" id="SSF54197">
    <property type="entry name" value="HIT-like"/>
    <property type="match status" value="1"/>
</dbReference>
<dbReference type="RefSeq" id="WP_100590580.1">
    <property type="nucleotide sequence ID" value="NZ_CP015578.1"/>
</dbReference>
<dbReference type="EMBL" id="CP015578">
    <property type="protein sequence ID" value="ARQ97392.1"/>
    <property type="molecule type" value="Genomic_DNA"/>
</dbReference>
<reference evidence="3" key="1">
    <citation type="journal article" date="2017" name="Genome Biol. Evol.">
        <title>Comparative Genomic Analysis Identifies a Campylobacter Clade Deficient in Selenium Metabolism.</title>
        <authorList>
            <person name="Miller W.G."/>
            <person name="Yee E."/>
            <person name="Lopes B.S."/>
            <person name="Chapman M.H."/>
            <person name="Huynh S."/>
            <person name="Bono J.L."/>
            <person name="Parker C.T."/>
            <person name="Strachan N.J.C."/>
            <person name="Forbes K.J."/>
        </authorList>
    </citation>
    <scope>NUCLEOTIDE SEQUENCE [LARGE SCALE GENOMIC DNA]</scope>
    <source>
        <strain evidence="3">NCTC 13004</strain>
    </source>
</reference>
<dbReference type="GeneID" id="46921119"/>
<sequence>MIYSDEFIYIEVEPNTLPWVKIFTKGEFKEISHCDDDTRKRLFEAALECEKAMIEFYNPDKINWASFANYLPRVHIHIQARFRDDEFFPESLWGKKQRDSVIRDIKIDEFSKFLNSRLQRVFDKI</sequence>
<proteinExistence type="predicted"/>
<dbReference type="KEGG" id="clx:CLAN_0644"/>
<evidence type="ECO:0000313" key="3">
    <source>
        <dbReference type="Proteomes" id="UP000202031"/>
    </source>
</evidence>
<feature type="domain" description="HIT" evidence="1">
    <location>
        <begin position="10"/>
        <end position="82"/>
    </location>
</feature>